<evidence type="ECO:0000313" key="3">
    <source>
        <dbReference type="Proteomes" id="UP001172731"/>
    </source>
</evidence>
<comment type="caution">
    <text evidence="2">The sequence shown here is derived from an EMBL/GenBank/DDBJ whole genome shotgun (WGS) entry which is preliminary data.</text>
</comment>
<dbReference type="Proteomes" id="UP001172731">
    <property type="component" value="Unassembled WGS sequence"/>
</dbReference>
<dbReference type="RefSeq" id="WP_301133060.1">
    <property type="nucleotide sequence ID" value="NZ_BAAAUQ010000019.1"/>
</dbReference>
<keyword evidence="1" id="KW-0812">Transmembrane</keyword>
<keyword evidence="1" id="KW-0472">Membrane</keyword>
<keyword evidence="1" id="KW-1133">Transmembrane helix</keyword>
<feature type="transmembrane region" description="Helical" evidence="1">
    <location>
        <begin position="29"/>
        <end position="46"/>
    </location>
</feature>
<dbReference type="EMBL" id="JAHWXI010000004">
    <property type="protein sequence ID" value="MDN4463927.1"/>
    <property type="molecule type" value="Genomic_DNA"/>
</dbReference>
<evidence type="ECO:0000313" key="2">
    <source>
        <dbReference type="EMBL" id="MDN4463927.1"/>
    </source>
</evidence>
<name>A0ABT8FSP7_9MICO</name>
<protein>
    <submittedName>
        <fullName evidence="2">Uncharacterized protein</fullName>
    </submittedName>
</protein>
<evidence type="ECO:0000256" key="1">
    <source>
        <dbReference type="SAM" id="Phobius"/>
    </source>
</evidence>
<reference evidence="2" key="1">
    <citation type="submission" date="2021-06" db="EMBL/GenBank/DDBJ databases">
        <title>Genome-based taxonomic framework of Microbacterium strains isolated from marine environment, the description of four new species and reclassification of four preexisting species.</title>
        <authorList>
            <person name="Lee S.D."/>
            <person name="Kim S.-M."/>
            <person name="Byeon Y.-S."/>
            <person name="Yang H.L."/>
            <person name="Kim I.S."/>
        </authorList>
    </citation>
    <scope>NUCLEOTIDE SEQUENCE</scope>
    <source>
        <strain evidence="2">KACC 20510</strain>
    </source>
</reference>
<gene>
    <name evidence="2" type="ORF">KZC48_05880</name>
</gene>
<proteinExistence type="predicted"/>
<keyword evidence="3" id="KW-1185">Reference proteome</keyword>
<sequence>MIRAILTALVVVIAVLVAPHALDDPAINSADLILVAAPIVVLWLGIRRRRPRDLRQPWIQDIPEDHPDALGSLDLLERQHQPWRHQPPN</sequence>
<accession>A0ABT8FSP7</accession>
<organism evidence="2 3">
    <name type="scientific">Microbacterium aurantiacum</name>
    <dbReference type="NCBI Taxonomy" id="162393"/>
    <lineage>
        <taxon>Bacteria</taxon>
        <taxon>Bacillati</taxon>
        <taxon>Actinomycetota</taxon>
        <taxon>Actinomycetes</taxon>
        <taxon>Micrococcales</taxon>
        <taxon>Microbacteriaceae</taxon>
        <taxon>Microbacterium</taxon>
    </lineage>
</organism>